<dbReference type="SUPFAM" id="SSF64182">
    <property type="entry name" value="DHH phosphoesterases"/>
    <property type="match status" value="1"/>
</dbReference>
<accession>A0AAD1S7E5</accession>
<evidence type="ECO:0000313" key="3">
    <source>
        <dbReference type="Proteomes" id="UP001295444"/>
    </source>
</evidence>
<dbReference type="PANTHER" id="PTHR12112">
    <property type="entry name" value="BNIP - RELATED"/>
    <property type="match status" value="1"/>
</dbReference>
<evidence type="ECO:0000256" key="1">
    <source>
        <dbReference type="SAM" id="SignalP"/>
    </source>
</evidence>
<dbReference type="Gene3D" id="3.90.1640.10">
    <property type="entry name" value="inorganic pyrophosphatase (n-terminal core)"/>
    <property type="match status" value="2"/>
</dbReference>
<dbReference type="AlphaFoldDB" id="A0AAD1S7E5"/>
<keyword evidence="1" id="KW-0732">Signal</keyword>
<dbReference type="InterPro" id="IPR038763">
    <property type="entry name" value="DHH_sf"/>
</dbReference>
<feature type="signal peptide" evidence="1">
    <location>
        <begin position="1"/>
        <end position="19"/>
    </location>
</feature>
<protein>
    <submittedName>
        <fullName evidence="2">Prune homolog 2-like</fullName>
    </submittedName>
</protein>
<dbReference type="FunFam" id="3.90.1640.10:FF:000003">
    <property type="entry name" value="Prune homolog 2 with BCH domain"/>
    <property type="match status" value="1"/>
</dbReference>
<reference evidence="2" key="1">
    <citation type="submission" date="2022-03" db="EMBL/GenBank/DDBJ databases">
        <authorList>
            <person name="Alioto T."/>
            <person name="Alioto T."/>
            <person name="Gomez Garrido J."/>
        </authorList>
    </citation>
    <scope>NUCLEOTIDE SEQUENCE</scope>
</reference>
<dbReference type="GO" id="GO:0005737">
    <property type="term" value="C:cytoplasm"/>
    <property type="evidence" value="ECO:0007669"/>
    <property type="project" value="TreeGrafter"/>
</dbReference>
<feature type="chain" id="PRO_5042273433" evidence="1">
    <location>
        <begin position="20"/>
        <end position="328"/>
    </location>
</feature>
<proteinExistence type="predicted"/>
<dbReference type="PANTHER" id="PTHR12112:SF49">
    <property type="entry name" value="DHHA2 DOMAIN-CONTAINING PROTEIN"/>
    <property type="match status" value="1"/>
</dbReference>
<gene>
    <name evidence="2" type="ORF">PECUL_23A037023</name>
</gene>
<keyword evidence="3" id="KW-1185">Reference proteome</keyword>
<organism evidence="2 3">
    <name type="scientific">Pelobates cultripes</name>
    <name type="common">Western spadefoot toad</name>
    <dbReference type="NCBI Taxonomy" id="61616"/>
    <lineage>
        <taxon>Eukaryota</taxon>
        <taxon>Metazoa</taxon>
        <taxon>Chordata</taxon>
        <taxon>Craniata</taxon>
        <taxon>Vertebrata</taxon>
        <taxon>Euteleostomi</taxon>
        <taxon>Amphibia</taxon>
        <taxon>Batrachia</taxon>
        <taxon>Anura</taxon>
        <taxon>Pelobatoidea</taxon>
        <taxon>Pelobatidae</taxon>
        <taxon>Pelobates</taxon>
    </lineage>
</organism>
<evidence type="ECO:0000313" key="2">
    <source>
        <dbReference type="EMBL" id="CAH2294180.1"/>
    </source>
</evidence>
<dbReference type="EMBL" id="OW240916">
    <property type="protein sequence ID" value="CAH2294180.1"/>
    <property type="molecule type" value="Genomic_DNA"/>
</dbReference>
<dbReference type="GO" id="GO:0006915">
    <property type="term" value="P:apoptotic process"/>
    <property type="evidence" value="ECO:0007669"/>
    <property type="project" value="TreeGrafter"/>
</dbReference>
<dbReference type="Proteomes" id="UP001295444">
    <property type="component" value="Chromosome 05"/>
</dbReference>
<sequence length="328" mass="36879">MYVSVSMFAFLSETVCVWGSCLKCVVCMGGERGKQLEKVHTVIGNKCCDLDSIISTLTYAYYLDKERGKQLEKVHTVIGNKCCDLDSIISTLTYAYYLDKITSPNILCLPVLNISRVEFNFYSETRFILGELDIPESFLIFRDEINLQSLNDEGRLSITLVNFSTMASDDESLEASVVKVINPGTRLDGVQMVHDSSSSLVAQEILEEGPELVTRQLAHLLRGSILFSWLSAEHERIPAQQEDIVYMLEEKFPELPPRQDIISCLQETKLHTHGTSIDEILLKDIKELSDGDIKVAICTIYMTLEEIRKINYGMKTCIVAVLINAGLL</sequence>
<name>A0AAD1S7E5_PELCU</name>